<dbReference type="OrthoDB" id="11397at2157"/>
<gene>
    <name evidence="4" type="ORF">FEJ81_10730</name>
</gene>
<dbReference type="SMART" id="SM00271">
    <property type="entry name" value="DnaJ"/>
    <property type="match status" value="1"/>
</dbReference>
<evidence type="ECO:0000313" key="5">
    <source>
        <dbReference type="Proteomes" id="UP000302218"/>
    </source>
</evidence>
<dbReference type="RefSeq" id="WP_138245286.1">
    <property type="nucleotide sequence ID" value="NZ_CP040330.1"/>
</dbReference>
<feature type="transmembrane region" description="Helical" evidence="2">
    <location>
        <begin position="278"/>
        <end position="296"/>
    </location>
</feature>
<keyword evidence="2" id="KW-1133">Transmembrane helix</keyword>
<dbReference type="PROSITE" id="PS50076">
    <property type="entry name" value="DNAJ_2"/>
    <property type="match status" value="1"/>
</dbReference>
<feature type="compositionally biased region" description="Basic residues" evidence="1">
    <location>
        <begin position="184"/>
        <end position="193"/>
    </location>
</feature>
<feature type="compositionally biased region" description="Basic and acidic residues" evidence="1">
    <location>
        <begin position="24"/>
        <end position="38"/>
    </location>
</feature>
<dbReference type="PRINTS" id="PR00625">
    <property type="entry name" value="JDOMAIN"/>
</dbReference>
<feature type="compositionally biased region" description="Basic and acidic residues" evidence="1">
    <location>
        <begin position="170"/>
        <end position="183"/>
    </location>
</feature>
<sequence length="353" mass="38150">MGETYYDVLEVDPEATRDEIESAYRERVLETHPDHSDDPDAAEQFQRVTTAKSVLTDGTERARYDRLGHESYVGLARGHGTRDSDGSSHEGGESAQSDSETRRTTRQTSASGETTAAGTETSSTGSAESSGAASESSETDGKRTNANARGPSEWAERVRTDSDSTQTGADRTDREESHHARQRSERRRQRAKQRAAGDWPFESGDPSPSSGTTATAPGEAEDTQDTEEAEYSVHDWDGEVDLEWEGPALDRTTAVSVGAVALLYPLFVAASLTPLFSLPVNAIIAACTLALVGYLLTMPRIAAAAFGGWSVFFPVGMAWSSFVDPLSLFGLLALGFAWIPFGYAVALWWLLRP</sequence>
<dbReference type="AlphaFoldDB" id="A0A4P8WHB3"/>
<dbReference type="Proteomes" id="UP000302218">
    <property type="component" value="Chromosome"/>
</dbReference>
<feature type="region of interest" description="Disordered" evidence="1">
    <location>
        <begin position="24"/>
        <end position="230"/>
    </location>
</feature>
<proteinExistence type="predicted"/>
<dbReference type="InterPro" id="IPR036869">
    <property type="entry name" value="J_dom_sf"/>
</dbReference>
<dbReference type="InterPro" id="IPR001623">
    <property type="entry name" value="DnaJ_domain"/>
</dbReference>
<keyword evidence="2" id="KW-0472">Membrane</keyword>
<dbReference type="GO" id="GO:0051082">
    <property type="term" value="F:unfolded protein binding"/>
    <property type="evidence" value="ECO:0007669"/>
    <property type="project" value="TreeGrafter"/>
</dbReference>
<accession>A0A4P8WHB3</accession>
<feature type="compositionally biased region" description="Basic and acidic residues" evidence="1">
    <location>
        <begin position="80"/>
        <end position="92"/>
    </location>
</feature>
<dbReference type="PANTHER" id="PTHR43096">
    <property type="entry name" value="DNAJ HOMOLOG 1, MITOCHONDRIAL-RELATED"/>
    <property type="match status" value="1"/>
</dbReference>
<dbReference type="PANTHER" id="PTHR43096:SF58">
    <property type="entry name" value="CHAPERONE DNAJ-DOMAIN SUPERFAMILY PROTEIN"/>
    <property type="match status" value="1"/>
</dbReference>
<feature type="compositionally biased region" description="Acidic residues" evidence="1">
    <location>
        <begin position="219"/>
        <end position="230"/>
    </location>
</feature>
<feature type="compositionally biased region" description="Polar residues" evidence="1">
    <location>
        <begin position="206"/>
        <end position="215"/>
    </location>
</feature>
<dbReference type="Gene3D" id="1.10.287.110">
    <property type="entry name" value="DnaJ domain"/>
    <property type="match status" value="1"/>
</dbReference>
<organism evidence="4 5">
    <name type="scientific">Natrinema versiforme</name>
    <dbReference type="NCBI Taxonomy" id="88724"/>
    <lineage>
        <taxon>Archaea</taxon>
        <taxon>Methanobacteriati</taxon>
        <taxon>Methanobacteriota</taxon>
        <taxon>Stenosarchaea group</taxon>
        <taxon>Halobacteria</taxon>
        <taxon>Halobacteriales</taxon>
        <taxon>Natrialbaceae</taxon>
        <taxon>Natrinema</taxon>
    </lineage>
</organism>
<dbReference type="KEGG" id="nvr:FEJ81_10730"/>
<name>A0A4P8WHB3_9EURY</name>
<dbReference type="GO" id="GO:0042026">
    <property type="term" value="P:protein refolding"/>
    <property type="evidence" value="ECO:0007669"/>
    <property type="project" value="TreeGrafter"/>
</dbReference>
<dbReference type="SUPFAM" id="SSF46565">
    <property type="entry name" value="Chaperone J-domain"/>
    <property type="match status" value="1"/>
</dbReference>
<evidence type="ECO:0000256" key="1">
    <source>
        <dbReference type="SAM" id="MobiDB-lite"/>
    </source>
</evidence>
<dbReference type="Pfam" id="PF00226">
    <property type="entry name" value="DnaJ"/>
    <property type="match status" value="1"/>
</dbReference>
<feature type="domain" description="J" evidence="3">
    <location>
        <begin position="4"/>
        <end position="68"/>
    </location>
</feature>
<feature type="transmembrane region" description="Helical" evidence="2">
    <location>
        <begin position="303"/>
        <end position="322"/>
    </location>
</feature>
<evidence type="ECO:0000256" key="2">
    <source>
        <dbReference type="SAM" id="Phobius"/>
    </source>
</evidence>
<feature type="compositionally biased region" description="Low complexity" evidence="1">
    <location>
        <begin position="108"/>
        <end position="136"/>
    </location>
</feature>
<keyword evidence="2" id="KW-0812">Transmembrane</keyword>
<dbReference type="GeneID" id="40265753"/>
<feature type="transmembrane region" description="Helical" evidence="2">
    <location>
        <begin position="328"/>
        <end position="351"/>
    </location>
</feature>
<reference evidence="5" key="1">
    <citation type="submission" date="2019-05" db="EMBL/GenBank/DDBJ databases">
        <title>Genome sequence and methylation pattern of the halophilic Archaeon Natrinema versiforme BOL5-4.</title>
        <authorList>
            <person name="DasSarma P."/>
            <person name="Anton B.P."/>
            <person name="DasSarma S.L."/>
            <person name="Martinez F.L."/>
            <person name="Guzman D."/>
            <person name="Roberts R.J."/>
            <person name="DasSarma S."/>
        </authorList>
    </citation>
    <scope>NUCLEOTIDE SEQUENCE [LARGE SCALE GENOMIC DNA]</scope>
    <source>
        <strain evidence="5">BOL5-4</strain>
    </source>
</reference>
<dbReference type="EMBL" id="CP040330">
    <property type="protein sequence ID" value="QCS42807.1"/>
    <property type="molecule type" value="Genomic_DNA"/>
</dbReference>
<dbReference type="GO" id="GO:0005737">
    <property type="term" value="C:cytoplasm"/>
    <property type="evidence" value="ECO:0007669"/>
    <property type="project" value="TreeGrafter"/>
</dbReference>
<feature type="compositionally biased region" description="Basic and acidic residues" evidence="1">
    <location>
        <begin position="58"/>
        <end position="69"/>
    </location>
</feature>
<dbReference type="CDD" id="cd06257">
    <property type="entry name" value="DnaJ"/>
    <property type="match status" value="1"/>
</dbReference>
<protein>
    <submittedName>
        <fullName evidence="4">Molecular chaperone DnaJ</fullName>
    </submittedName>
</protein>
<evidence type="ECO:0000259" key="3">
    <source>
        <dbReference type="PROSITE" id="PS50076"/>
    </source>
</evidence>
<evidence type="ECO:0000313" key="4">
    <source>
        <dbReference type="EMBL" id="QCS42807.1"/>
    </source>
</evidence>